<sequence>MSSTKRVRKHRLKSKILKAARVKVSEYSSEESNKESDYSSDVSRPSDSQSSDDECPDPFAQSSEDPNLEESGTSDDSESNENQFEFGQSDSNSSDIEGPPHFDLDAQDVERIEQHPNNTQDEVQELRLWAVKNRIAMCHTDELLHILRRRVLPELPACSKTFLDTSSACYVIEEMIDTDHLPGESVYSGIEQGLQACGNPELHDNMVIDYADINIDGVKIKKSSLKQLWPCLCRVYYKKIPEIYKPSPVFAFYGNKKPKDLKMYFHRFIEEMDRLSRTGVMIKGKLFRIRIRRFINGKPARDLFKCTSGHSSLNGCSRCVTVAVKIDNNVVYIDVGNPRTNDDSRNFTDTNHHLLEVSPLIALDPPIDMILAFILDIMYLFYLGSSLRLFQYWESGNTTVKLSVAQREELDRRTKILKGDIPYGFKRKMCSTNHFLDLKATDRKFSVLYCGPIVLKKILSDQCYDHSLLLYVASRMISSKEALEYSRLTSLFVEKSKILYGLKFVSVNDHSLHHVGDDIVHSGSNANYLSAFPFESDLCKAKYMLKSPNYTQSLV</sequence>
<dbReference type="Proteomes" id="UP001239111">
    <property type="component" value="Chromosome 3"/>
</dbReference>
<reference evidence="1" key="1">
    <citation type="submission" date="2023-04" db="EMBL/GenBank/DDBJ databases">
        <title>A chromosome-level genome assembly of the parasitoid wasp Eretmocerus hayati.</title>
        <authorList>
            <person name="Zhong Y."/>
            <person name="Liu S."/>
            <person name="Liu Y."/>
        </authorList>
    </citation>
    <scope>NUCLEOTIDE SEQUENCE</scope>
    <source>
        <strain evidence="1">ZJU_SS_LIU_2023</strain>
    </source>
</reference>
<keyword evidence="2" id="KW-1185">Reference proteome</keyword>
<proteinExistence type="predicted"/>
<organism evidence="1 2">
    <name type="scientific">Eretmocerus hayati</name>
    <dbReference type="NCBI Taxonomy" id="131215"/>
    <lineage>
        <taxon>Eukaryota</taxon>
        <taxon>Metazoa</taxon>
        <taxon>Ecdysozoa</taxon>
        <taxon>Arthropoda</taxon>
        <taxon>Hexapoda</taxon>
        <taxon>Insecta</taxon>
        <taxon>Pterygota</taxon>
        <taxon>Neoptera</taxon>
        <taxon>Endopterygota</taxon>
        <taxon>Hymenoptera</taxon>
        <taxon>Apocrita</taxon>
        <taxon>Proctotrupomorpha</taxon>
        <taxon>Chalcidoidea</taxon>
        <taxon>Aphelinidae</taxon>
        <taxon>Aphelininae</taxon>
        <taxon>Eretmocerus</taxon>
    </lineage>
</organism>
<accession>A0ACC2NN32</accession>
<evidence type="ECO:0000313" key="2">
    <source>
        <dbReference type="Proteomes" id="UP001239111"/>
    </source>
</evidence>
<name>A0ACC2NN32_9HYME</name>
<comment type="caution">
    <text evidence="1">The sequence shown here is derived from an EMBL/GenBank/DDBJ whole genome shotgun (WGS) entry which is preliminary data.</text>
</comment>
<gene>
    <name evidence="1" type="ORF">QAD02_003867</name>
</gene>
<protein>
    <submittedName>
        <fullName evidence="1">Uncharacterized protein</fullName>
    </submittedName>
</protein>
<dbReference type="EMBL" id="CM056743">
    <property type="protein sequence ID" value="KAJ8672608.1"/>
    <property type="molecule type" value="Genomic_DNA"/>
</dbReference>
<evidence type="ECO:0000313" key="1">
    <source>
        <dbReference type="EMBL" id="KAJ8672608.1"/>
    </source>
</evidence>